<protein>
    <submittedName>
        <fullName evidence="2">DUF4153 domain-containing protein</fullName>
    </submittedName>
</protein>
<feature type="transmembrane region" description="Helical" evidence="1">
    <location>
        <begin position="364"/>
        <end position="386"/>
    </location>
</feature>
<comment type="caution">
    <text evidence="2">The sequence shown here is derived from an EMBL/GenBank/DDBJ whole genome shotgun (WGS) entry which is preliminary data.</text>
</comment>
<proteinExistence type="predicted"/>
<evidence type="ECO:0000256" key="1">
    <source>
        <dbReference type="SAM" id="Phobius"/>
    </source>
</evidence>
<keyword evidence="1" id="KW-0812">Transmembrane</keyword>
<dbReference type="EMBL" id="JAGSND010000001">
    <property type="protein sequence ID" value="MBR0596680.1"/>
    <property type="molecule type" value="Genomic_DNA"/>
</dbReference>
<keyword evidence="3" id="KW-1185">Reference proteome</keyword>
<sequence>MNSITRSIANSFGGAVRAFETFPAAILSAIAFAIVTMIRIQLEWPQQELYNFLFNCLHWAFALGAVFSMTAITIAHSRFNKKNAFLIANLLGAAVTVITFLVLYFFGEAHTDISARYTMISTLAAVRVSAVILISFLLFIIIAGYPKEQSDFPRSFFMTHKALFIALIYGIVIMAGASGVAGAVQALLYHGMSGKVYMYIGTLTGFLAFTIFLGYFPDFRKGIIDDHREIAQKQPRFIEILLGYIIIPITLALTVVLLLWSGRVIFTGTWPIFTRLAGIATAYSFVGLWLHIMVTHHESGLAKFYRRVYPFAALIILAFEAGALFTQLGKYGLKVTEYWFLLVWIIAVIAAILLLILKAKAHQFIVVLICAVAVFSVFPSVGYHAMPVTAQVDRLERLLDSQGMLENNKLIPAASEPELSVRESITDAVYYLANAEDAKLPAWFDKNLNGRDTFETKLGFEPVWPKPDDGAVDYLGTSLYLKSDAVDVSDYKWGIILQGDSAKISGEKGVYTIEWNINPSDRVPSLKIKLDDRIILEQDMNSYIDQIIAKFPPGSHTGSTEASIKDMSLVLENEEVTALLIFHNININIDPQRDDINYWLDLNMIYLKEK</sequence>
<feature type="transmembrane region" description="Helical" evidence="1">
    <location>
        <begin position="308"/>
        <end position="326"/>
    </location>
</feature>
<feature type="transmembrane region" description="Helical" evidence="1">
    <location>
        <begin position="272"/>
        <end position="296"/>
    </location>
</feature>
<feature type="transmembrane region" description="Helical" evidence="1">
    <location>
        <begin position="196"/>
        <end position="216"/>
    </location>
</feature>
<feature type="transmembrane region" description="Helical" evidence="1">
    <location>
        <begin position="119"/>
        <end position="142"/>
    </location>
</feature>
<organism evidence="2 3">
    <name type="scientific">Sinanaerobacter chloroacetimidivorans</name>
    <dbReference type="NCBI Taxonomy" id="2818044"/>
    <lineage>
        <taxon>Bacteria</taxon>
        <taxon>Bacillati</taxon>
        <taxon>Bacillota</taxon>
        <taxon>Clostridia</taxon>
        <taxon>Peptostreptococcales</taxon>
        <taxon>Anaerovoracaceae</taxon>
        <taxon>Sinanaerobacter</taxon>
    </lineage>
</organism>
<feature type="transmembrane region" description="Helical" evidence="1">
    <location>
        <begin position="163"/>
        <end position="184"/>
    </location>
</feature>
<gene>
    <name evidence="2" type="ORF">KCX82_02210</name>
</gene>
<keyword evidence="1" id="KW-0472">Membrane</keyword>
<accession>A0A8J8B1X3</accession>
<feature type="transmembrane region" description="Helical" evidence="1">
    <location>
        <begin position="237"/>
        <end position="260"/>
    </location>
</feature>
<name>A0A8J8B1X3_9FIRM</name>
<feature type="transmembrane region" description="Helical" evidence="1">
    <location>
        <begin position="84"/>
        <end position="107"/>
    </location>
</feature>
<reference evidence="2" key="2">
    <citation type="submission" date="2021-04" db="EMBL/GenBank/DDBJ databases">
        <authorList>
            <person name="Liu J."/>
        </authorList>
    </citation>
    <scope>NUCLEOTIDE SEQUENCE</scope>
    <source>
        <strain evidence="2">BAD-6</strain>
    </source>
</reference>
<evidence type="ECO:0000313" key="2">
    <source>
        <dbReference type="EMBL" id="MBR0596680.1"/>
    </source>
</evidence>
<reference evidence="2" key="1">
    <citation type="submission" date="2021-04" db="EMBL/GenBank/DDBJ databases">
        <title>Sinoanaerobacter chloroacetimidivorans sp. nov., an obligate anaerobic bacterium isolated from anaerobic sludge.</title>
        <authorList>
            <person name="Bao Y."/>
        </authorList>
    </citation>
    <scope>NUCLEOTIDE SEQUENCE</scope>
    <source>
        <strain evidence="2">BAD-6</strain>
    </source>
</reference>
<feature type="transmembrane region" description="Helical" evidence="1">
    <location>
        <begin position="52"/>
        <end position="72"/>
    </location>
</feature>
<dbReference type="RefSeq" id="WP_227016801.1">
    <property type="nucleotide sequence ID" value="NZ_JAGSND010000001.1"/>
</dbReference>
<evidence type="ECO:0000313" key="3">
    <source>
        <dbReference type="Proteomes" id="UP000675664"/>
    </source>
</evidence>
<dbReference type="AlphaFoldDB" id="A0A8J8B1X3"/>
<dbReference type="Proteomes" id="UP000675664">
    <property type="component" value="Unassembled WGS sequence"/>
</dbReference>
<feature type="transmembrane region" description="Helical" evidence="1">
    <location>
        <begin position="21"/>
        <end position="40"/>
    </location>
</feature>
<keyword evidence="1" id="KW-1133">Transmembrane helix</keyword>
<feature type="transmembrane region" description="Helical" evidence="1">
    <location>
        <begin position="338"/>
        <end position="357"/>
    </location>
</feature>